<name>A0A318F798_KLEOX</name>
<gene>
    <name evidence="2" type="ORF">DET57_1443</name>
</gene>
<sequence>MVSAIWNDATIATSNETVVVEGNHYFPPSAVDFGLLEMSPHTSVCPIKGTARYFHVRVGDALNVNAAWTYPDPTPGAEGIRDHIAFWKGVEVA</sequence>
<dbReference type="GO" id="GO:0016740">
    <property type="term" value="F:transferase activity"/>
    <property type="evidence" value="ECO:0007669"/>
    <property type="project" value="UniProtKB-KW"/>
</dbReference>
<dbReference type="RefSeq" id="WP_046092728.1">
    <property type="nucleotide sequence ID" value="NZ_QJJG01000044.1"/>
</dbReference>
<proteinExistence type="predicted"/>
<comment type="caution">
    <text evidence="2">The sequence shown here is derived from an EMBL/GenBank/DDBJ whole genome shotgun (WGS) entry which is preliminary data.</text>
</comment>
<reference evidence="2 3" key="1">
    <citation type="submission" date="2018-05" db="EMBL/GenBank/DDBJ databases">
        <title>Freshwater and sediment microbial communities from various areas in North America, analyzing microbe dynamics in response to fracking.</title>
        <authorList>
            <person name="Lamendella R."/>
        </authorList>
    </citation>
    <scope>NUCLEOTIDE SEQUENCE [LARGE SCALE GENOMIC DNA]</scope>
    <source>
        <strain evidence="2 3">67</strain>
    </source>
</reference>
<dbReference type="GeneID" id="99634116"/>
<dbReference type="PANTHER" id="PTHR34310">
    <property type="entry name" value="DUF427 DOMAIN PROTEIN (AFU_ORTHOLOGUE AFUA_3G02220)"/>
    <property type="match status" value="1"/>
</dbReference>
<keyword evidence="2" id="KW-0808">Transferase</keyword>
<dbReference type="Gene3D" id="2.170.150.40">
    <property type="entry name" value="Domain of unknown function (DUF427)"/>
    <property type="match status" value="1"/>
</dbReference>
<dbReference type="PANTHER" id="PTHR34310:SF5">
    <property type="entry name" value="DUF427 DOMAIN PROTEIN (AFU_ORTHOLOGUE AFUA_3G02220)"/>
    <property type="match status" value="1"/>
</dbReference>
<feature type="domain" description="DUF427" evidence="1">
    <location>
        <begin position="2"/>
        <end position="88"/>
    </location>
</feature>
<evidence type="ECO:0000313" key="2">
    <source>
        <dbReference type="EMBL" id="PXW32789.1"/>
    </source>
</evidence>
<dbReference type="Pfam" id="PF04248">
    <property type="entry name" value="NTP_transf_9"/>
    <property type="match status" value="1"/>
</dbReference>
<protein>
    <submittedName>
        <fullName evidence="2">Nucleotidyltransferase-like protein</fullName>
    </submittedName>
</protein>
<dbReference type="EMBL" id="QJJG01000044">
    <property type="protein sequence ID" value="PXW32789.1"/>
    <property type="molecule type" value="Genomic_DNA"/>
</dbReference>
<organism evidence="2 3">
    <name type="scientific">Klebsiella oxytoca</name>
    <dbReference type="NCBI Taxonomy" id="571"/>
    <lineage>
        <taxon>Bacteria</taxon>
        <taxon>Pseudomonadati</taxon>
        <taxon>Pseudomonadota</taxon>
        <taxon>Gammaproteobacteria</taxon>
        <taxon>Enterobacterales</taxon>
        <taxon>Enterobacteriaceae</taxon>
        <taxon>Klebsiella/Raoultella group</taxon>
        <taxon>Klebsiella</taxon>
    </lineage>
</organism>
<evidence type="ECO:0000259" key="1">
    <source>
        <dbReference type="Pfam" id="PF04248"/>
    </source>
</evidence>
<dbReference type="Proteomes" id="UP000247485">
    <property type="component" value="Unassembled WGS sequence"/>
</dbReference>
<evidence type="ECO:0000313" key="3">
    <source>
        <dbReference type="Proteomes" id="UP000247485"/>
    </source>
</evidence>
<dbReference type="InterPro" id="IPR038694">
    <property type="entry name" value="DUF427_sf"/>
</dbReference>
<dbReference type="AlphaFoldDB" id="A0A318F798"/>
<accession>A0A318F798</accession>
<dbReference type="InterPro" id="IPR007361">
    <property type="entry name" value="DUF427"/>
</dbReference>